<evidence type="ECO:0000313" key="2">
    <source>
        <dbReference type="Proteomes" id="UP001610631"/>
    </source>
</evidence>
<name>A0ABW7PPX7_9ACTN</name>
<keyword evidence="2" id="KW-1185">Reference proteome</keyword>
<dbReference type="RefSeq" id="WP_395514034.1">
    <property type="nucleotide sequence ID" value="NZ_JBBDHD010000235.1"/>
</dbReference>
<dbReference type="EMBL" id="JBBDHD010000235">
    <property type="protein sequence ID" value="MFH7600474.1"/>
    <property type="molecule type" value="Genomic_DNA"/>
</dbReference>
<protein>
    <submittedName>
        <fullName evidence="1">Uncharacterized protein</fullName>
    </submittedName>
</protein>
<dbReference type="Proteomes" id="UP001610631">
    <property type="component" value="Unassembled WGS sequence"/>
</dbReference>
<evidence type="ECO:0000313" key="1">
    <source>
        <dbReference type="EMBL" id="MFH7600474.1"/>
    </source>
</evidence>
<comment type="caution">
    <text evidence="1">The sequence shown here is derived from an EMBL/GenBank/DDBJ whole genome shotgun (WGS) entry which is preliminary data.</text>
</comment>
<organism evidence="1 2">
    <name type="scientific">Streptomyces racemochromogenes</name>
    <dbReference type="NCBI Taxonomy" id="67353"/>
    <lineage>
        <taxon>Bacteria</taxon>
        <taxon>Bacillati</taxon>
        <taxon>Actinomycetota</taxon>
        <taxon>Actinomycetes</taxon>
        <taxon>Kitasatosporales</taxon>
        <taxon>Streptomycetaceae</taxon>
        <taxon>Streptomyces</taxon>
    </lineage>
</organism>
<gene>
    <name evidence="1" type="ORF">WDV06_36055</name>
</gene>
<accession>A0ABW7PPX7</accession>
<sequence>MKIIEAELSASHPALIEKWTSYQVLDTERQDRRRGYVAAWRYRKREGDLDPVRAHGGRLPAG</sequence>
<proteinExistence type="predicted"/>
<reference evidence="1 2" key="1">
    <citation type="submission" date="2024-03" db="EMBL/GenBank/DDBJ databases">
        <title>Whole genome sequencing of Streptomyces racemochromogenes, to identify antimicrobial biosynthetic gene clusters.</title>
        <authorList>
            <person name="Suryawanshi P."/>
            <person name="Krishnaraj P.U."/>
            <person name="Arun Y.P."/>
            <person name="Suryawanshi M.P."/>
            <person name="Rakshit O."/>
        </authorList>
    </citation>
    <scope>NUCLEOTIDE SEQUENCE [LARGE SCALE GENOMIC DNA]</scope>
    <source>
        <strain evidence="1 2">AUDT626</strain>
    </source>
</reference>